<dbReference type="InterPro" id="IPR020904">
    <property type="entry name" value="Sc_DH/Rdtase_CS"/>
</dbReference>
<dbReference type="SUPFAM" id="SSF51735">
    <property type="entry name" value="NAD(P)-binding Rossmann-fold domains"/>
    <property type="match status" value="1"/>
</dbReference>
<keyword evidence="1" id="KW-0560">Oxidoreductase</keyword>
<keyword evidence="3" id="KW-0472">Membrane</keyword>
<dbReference type="GO" id="GO:0016491">
    <property type="term" value="F:oxidoreductase activity"/>
    <property type="evidence" value="ECO:0007669"/>
    <property type="project" value="UniProtKB-KW"/>
</dbReference>
<proteinExistence type="inferred from homology"/>
<evidence type="ECO:0000256" key="1">
    <source>
        <dbReference type="ARBA" id="ARBA00023002"/>
    </source>
</evidence>
<protein>
    <submittedName>
        <fullName evidence="5">Short-chain dehydrogenase/reductase family 9C member 7</fullName>
    </submittedName>
</protein>
<gene>
    <name evidence="5" type="primary">LOC108664291</name>
</gene>
<dbReference type="Gene3D" id="3.40.50.720">
    <property type="entry name" value="NAD(P)-binding Rossmann-like Domain"/>
    <property type="match status" value="1"/>
</dbReference>
<keyword evidence="4" id="KW-1185">Reference proteome</keyword>
<comment type="similarity">
    <text evidence="2">Belongs to the short-chain dehydrogenases/reductases (SDR) family.</text>
</comment>
<keyword evidence="3" id="KW-1133">Transmembrane helix</keyword>
<evidence type="ECO:0000256" key="3">
    <source>
        <dbReference type="SAM" id="Phobius"/>
    </source>
</evidence>
<dbReference type="OrthoDB" id="2102561at2759"/>
<evidence type="ECO:0000313" key="4">
    <source>
        <dbReference type="Proteomes" id="UP000694843"/>
    </source>
</evidence>
<dbReference type="KEGG" id="hazt:108664291"/>
<dbReference type="RefSeq" id="XP_018006346.2">
    <property type="nucleotide sequence ID" value="XM_018150857.2"/>
</dbReference>
<dbReference type="AlphaFoldDB" id="A0A8B7MXW8"/>
<evidence type="ECO:0000313" key="5">
    <source>
        <dbReference type="RefSeq" id="XP_018006346.2"/>
    </source>
</evidence>
<dbReference type="GeneID" id="108664291"/>
<dbReference type="PRINTS" id="PR00080">
    <property type="entry name" value="SDRFAMILY"/>
</dbReference>
<keyword evidence="3" id="KW-0812">Transmembrane</keyword>
<evidence type="ECO:0000256" key="2">
    <source>
        <dbReference type="RuleBase" id="RU000363"/>
    </source>
</evidence>
<dbReference type="Pfam" id="PF00106">
    <property type="entry name" value="adh_short"/>
    <property type="match status" value="1"/>
</dbReference>
<dbReference type="PANTHER" id="PTHR43313:SF36">
    <property type="entry name" value="D-BETA-HYDROXYBUTYRATE DEHYDROGENASE, MITOCHONDRIAL"/>
    <property type="match status" value="1"/>
</dbReference>
<dbReference type="PRINTS" id="PR00081">
    <property type="entry name" value="GDHRDH"/>
</dbReference>
<accession>A0A8B7MXW8</accession>
<sequence>MTIHKAHLHDQGRTSMPGVAHLVVVGLGWGCVLFAALHLLLGSALYRRQRHVSNMHKKAVLVTGCDSGFGNRLARRLAHMGFRVSYKVYAGCLFPDAEAAEALVRDTNIRVLKLDVTKQEDVDDCVLKVQQDLHENDDMAFWSVVNNAGIGHYGDFEFMSTSQFRRTFEVNSLGPVMITKKFLPLLREAGEGRVVNVASMAGRVTLPGFIAYCMSKHAVVALSDGLRCELRPWNISVHSIEPGFYRTSIVDKLLNQNENEKLWECASESLRSSYGEAYVKNRFISSEEYVAKILRGSDRICEVIDDLVHAVAAHQPKARYMPHWLTKLSYFLCCVCPSELVDFMACPPLTVKPGCA</sequence>
<dbReference type="OMA" id="EPFSYQT"/>
<dbReference type="InterPro" id="IPR002347">
    <property type="entry name" value="SDR_fam"/>
</dbReference>
<dbReference type="GO" id="GO:0008202">
    <property type="term" value="P:steroid metabolic process"/>
    <property type="evidence" value="ECO:0007669"/>
    <property type="project" value="TreeGrafter"/>
</dbReference>
<dbReference type="InterPro" id="IPR036291">
    <property type="entry name" value="NAD(P)-bd_dom_sf"/>
</dbReference>
<name>A0A8B7MXW8_HYAAZ</name>
<organism evidence="4 5">
    <name type="scientific">Hyalella azteca</name>
    <name type="common">Amphipod</name>
    <dbReference type="NCBI Taxonomy" id="294128"/>
    <lineage>
        <taxon>Eukaryota</taxon>
        <taxon>Metazoa</taxon>
        <taxon>Ecdysozoa</taxon>
        <taxon>Arthropoda</taxon>
        <taxon>Crustacea</taxon>
        <taxon>Multicrustacea</taxon>
        <taxon>Malacostraca</taxon>
        <taxon>Eumalacostraca</taxon>
        <taxon>Peracarida</taxon>
        <taxon>Amphipoda</taxon>
        <taxon>Senticaudata</taxon>
        <taxon>Talitrida</taxon>
        <taxon>Talitroidea</taxon>
        <taxon>Hyalellidae</taxon>
        <taxon>Hyalella</taxon>
    </lineage>
</organism>
<reference evidence="5" key="1">
    <citation type="submission" date="2025-08" db="UniProtKB">
        <authorList>
            <consortium name="RefSeq"/>
        </authorList>
    </citation>
    <scope>IDENTIFICATION</scope>
    <source>
        <tissue evidence="5">Whole organism</tissue>
    </source>
</reference>
<dbReference type="PANTHER" id="PTHR43313">
    <property type="entry name" value="SHORT-CHAIN DEHYDROGENASE/REDUCTASE FAMILY 9C"/>
    <property type="match status" value="1"/>
</dbReference>
<feature type="transmembrane region" description="Helical" evidence="3">
    <location>
        <begin position="20"/>
        <end position="46"/>
    </location>
</feature>
<dbReference type="Proteomes" id="UP000694843">
    <property type="component" value="Unplaced"/>
</dbReference>
<dbReference type="PROSITE" id="PS00061">
    <property type="entry name" value="ADH_SHORT"/>
    <property type="match status" value="1"/>
</dbReference>